<feature type="compositionally biased region" description="Low complexity" evidence="2">
    <location>
        <begin position="222"/>
        <end position="235"/>
    </location>
</feature>
<feature type="compositionally biased region" description="Polar residues" evidence="2">
    <location>
        <begin position="453"/>
        <end position="465"/>
    </location>
</feature>
<dbReference type="EMBL" id="CYKH01000377">
    <property type="protein sequence ID" value="CUF66422.1"/>
    <property type="molecule type" value="Genomic_DNA"/>
</dbReference>
<feature type="region of interest" description="Disordered" evidence="2">
    <location>
        <begin position="447"/>
        <end position="531"/>
    </location>
</feature>
<feature type="region of interest" description="Disordered" evidence="2">
    <location>
        <begin position="163"/>
        <end position="242"/>
    </location>
</feature>
<evidence type="ECO:0000313" key="3">
    <source>
        <dbReference type="EMBL" id="CUF66422.1"/>
    </source>
</evidence>
<organism evidence="3 4">
    <name type="scientific">Bodo saltans</name>
    <name type="common">Flagellated protozoan</name>
    <dbReference type="NCBI Taxonomy" id="75058"/>
    <lineage>
        <taxon>Eukaryota</taxon>
        <taxon>Discoba</taxon>
        <taxon>Euglenozoa</taxon>
        <taxon>Kinetoplastea</taxon>
        <taxon>Metakinetoplastina</taxon>
        <taxon>Eubodonida</taxon>
        <taxon>Bodonidae</taxon>
        <taxon>Bodo</taxon>
    </lineage>
</organism>
<feature type="region of interest" description="Disordered" evidence="2">
    <location>
        <begin position="45"/>
        <end position="65"/>
    </location>
</feature>
<protein>
    <submittedName>
        <fullName evidence="3">Uncharacterized protein</fullName>
    </submittedName>
</protein>
<keyword evidence="4" id="KW-1185">Reference proteome</keyword>
<feature type="compositionally biased region" description="Polar residues" evidence="2">
    <location>
        <begin position="515"/>
        <end position="525"/>
    </location>
</feature>
<dbReference type="VEuPathDB" id="TriTrypDB:BSAL_64610"/>
<keyword evidence="1" id="KW-0175">Coiled coil</keyword>
<name>A0A0S4ISF6_BODSA</name>
<sequence>MSLGITPASTFGGLEATAQHLQRSLGAPPDPIANVSTAVGTRGRHVDATTNNNPQEMSILPNSPPRRVLNFPRGGLRVPPLRVDVGESSMRDSSRVGRQDSDVANLHASHQTAQRFTDEIQRLGTGYLRYLRYLKEARQNAGADHPLWNYRLGRDDLIGGEGSGRGSNFAAPQHRGRGAGGKSPRGLSLSNSIEEGSPQLPPGGGRSGSVGQPIRLDATTKPASSSPSSSFSPSTSPRPPLPEIVDTVIVVSPPMNSSDAALDDCTSPIPPPLSRLGSNSADTATEMDAGGDLPIICEFRPLGHDIDNIMLKMNGGRLASLLPIASVSSNTIVSPPWSDSPGGGGPPLVGGLTRDITSLEEAIAAVDDIRKSASKVHRSVMDEIYEAKQSVDDLQRRMAALTKSHDQTVQRLMAATTKLQTTATALQNERTALQSVLLKFGASSPMKRGHGGFSSNGTSPTTPNAPSGGACLDDDDEFDEDELFGSPKRSSSAKINGSSSPVVRLSPGGDRLSNGVGTPNRSTFGSPGVGGAPWSSIPEEYPSDPRLVSILMLPHDMANDVLRSRRQLKLYMRLIHQLPSALQEHHDMLAKAFEEEWKPEASDASLALYDEKERLYESARLRLEGEL</sequence>
<accession>A0A0S4ISF6</accession>
<gene>
    <name evidence="3" type="ORF">BSAL_64610</name>
</gene>
<evidence type="ECO:0000313" key="4">
    <source>
        <dbReference type="Proteomes" id="UP000051952"/>
    </source>
</evidence>
<evidence type="ECO:0000256" key="1">
    <source>
        <dbReference type="SAM" id="Coils"/>
    </source>
</evidence>
<feature type="compositionally biased region" description="Acidic residues" evidence="2">
    <location>
        <begin position="472"/>
        <end position="483"/>
    </location>
</feature>
<proteinExistence type="predicted"/>
<feature type="compositionally biased region" description="Polar residues" evidence="2">
    <location>
        <begin position="488"/>
        <end position="501"/>
    </location>
</feature>
<dbReference type="Proteomes" id="UP000051952">
    <property type="component" value="Unassembled WGS sequence"/>
</dbReference>
<dbReference type="AlphaFoldDB" id="A0A0S4ISF6"/>
<feature type="coiled-coil region" evidence="1">
    <location>
        <begin position="384"/>
        <end position="411"/>
    </location>
</feature>
<reference evidence="4" key="1">
    <citation type="submission" date="2015-09" db="EMBL/GenBank/DDBJ databases">
        <authorList>
            <consortium name="Pathogen Informatics"/>
        </authorList>
    </citation>
    <scope>NUCLEOTIDE SEQUENCE [LARGE SCALE GENOMIC DNA]</scope>
    <source>
        <strain evidence="4">Lake Konstanz</strain>
    </source>
</reference>
<evidence type="ECO:0000256" key="2">
    <source>
        <dbReference type="SAM" id="MobiDB-lite"/>
    </source>
</evidence>